<dbReference type="STRING" id="439228.SAMN06295920_106103"/>
<evidence type="ECO:0000313" key="3">
    <source>
        <dbReference type="EMBL" id="SKB77844.1"/>
    </source>
</evidence>
<dbReference type="PANTHER" id="PTHR48081">
    <property type="entry name" value="AB HYDROLASE SUPERFAMILY PROTEIN C4A8.06C"/>
    <property type="match status" value="1"/>
</dbReference>
<accession>A0A1T5E1U9</accession>
<evidence type="ECO:0000313" key="4">
    <source>
        <dbReference type="Proteomes" id="UP000189818"/>
    </source>
</evidence>
<evidence type="ECO:0000256" key="1">
    <source>
        <dbReference type="ARBA" id="ARBA00022801"/>
    </source>
</evidence>
<keyword evidence="4" id="KW-1185">Reference proteome</keyword>
<dbReference type="InterPro" id="IPR050300">
    <property type="entry name" value="GDXG_lipolytic_enzyme"/>
</dbReference>
<dbReference type="Pfam" id="PF07859">
    <property type="entry name" value="Abhydrolase_3"/>
    <property type="match status" value="1"/>
</dbReference>
<gene>
    <name evidence="3" type="ORF">SAMN06295920_106103</name>
</gene>
<organism evidence="3 4">
    <name type="scientific">Rhizorhabdus histidinilytica</name>
    <dbReference type="NCBI Taxonomy" id="439228"/>
    <lineage>
        <taxon>Bacteria</taxon>
        <taxon>Pseudomonadati</taxon>
        <taxon>Pseudomonadota</taxon>
        <taxon>Alphaproteobacteria</taxon>
        <taxon>Sphingomonadales</taxon>
        <taxon>Sphingomonadaceae</taxon>
        <taxon>Rhizorhabdus</taxon>
    </lineage>
</organism>
<sequence length="303" mass="30932">MIDPVLQQMIEAMAASGFALPDPLEATAMRALMDNPFPTAPVEIAEVRDVEVDGAAGPIAARLYHPRPGETLPVAVLFHGGGWVVGTLDTHDGLARVLARDAGCAVLSVAYRLAPEHRFPAPVDDCIAAVKGLAARAAGFGVDAGRLALVGDSAGGNLAAAAALALRGGAGAPRAQVLFYPVIDNDFTTPSYRANAAGGFLTNEMMAFFWDAYLGAGDPHELAMPIRAADVTGVAPATIILAGNDPLHDEGAAYAAKLRAAGVPVDLHDFPGAIHGFASFFGIAPIADEAVAVAAAALRQALG</sequence>
<name>A0A1T5E1U9_9SPHN</name>
<dbReference type="InterPro" id="IPR013094">
    <property type="entry name" value="AB_hydrolase_3"/>
</dbReference>
<proteinExistence type="predicted"/>
<dbReference type="AlphaFoldDB" id="A0A1T5E1U9"/>
<dbReference type="Proteomes" id="UP000189818">
    <property type="component" value="Unassembled WGS sequence"/>
</dbReference>
<feature type="domain" description="Alpha/beta hydrolase fold-3" evidence="2">
    <location>
        <begin position="76"/>
        <end position="278"/>
    </location>
</feature>
<dbReference type="PANTHER" id="PTHR48081:SF8">
    <property type="entry name" value="ALPHA_BETA HYDROLASE FOLD-3 DOMAIN-CONTAINING PROTEIN-RELATED"/>
    <property type="match status" value="1"/>
</dbReference>
<reference evidence="4" key="1">
    <citation type="submission" date="2017-02" db="EMBL/GenBank/DDBJ databases">
        <authorList>
            <person name="Varghese N."/>
            <person name="Submissions S."/>
        </authorList>
    </citation>
    <scope>NUCLEOTIDE SEQUENCE [LARGE SCALE GENOMIC DNA]</scope>
    <source>
        <strain evidence="4">UM2</strain>
    </source>
</reference>
<protein>
    <submittedName>
        <fullName evidence="3">Acetyl esterase</fullName>
    </submittedName>
</protein>
<evidence type="ECO:0000259" key="2">
    <source>
        <dbReference type="Pfam" id="PF07859"/>
    </source>
</evidence>
<dbReference type="InterPro" id="IPR029058">
    <property type="entry name" value="AB_hydrolase_fold"/>
</dbReference>
<keyword evidence="1" id="KW-0378">Hydrolase</keyword>
<dbReference type="GO" id="GO:0016787">
    <property type="term" value="F:hydrolase activity"/>
    <property type="evidence" value="ECO:0007669"/>
    <property type="project" value="UniProtKB-KW"/>
</dbReference>
<dbReference type="Gene3D" id="3.40.50.1820">
    <property type="entry name" value="alpha/beta hydrolase"/>
    <property type="match status" value="1"/>
</dbReference>
<dbReference type="EMBL" id="FUYM01000006">
    <property type="protein sequence ID" value="SKB77844.1"/>
    <property type="molecule type" value="Genomic_DNA"/>
</dbReference>
<dbReference type="SUPFAM" id="SSF53474">
    <property type="entry name" value="alpha/beta-Hydrolases"/>
    <property type="match status" value="1"/>
</dbReference>